<evidence type="ECO:0000313" key="2">
    <source>
        <dbReference type="Proteomes" id="UP000031967"/>
    </source>
</evidence>
<comment type="caution">
    <text evidence="1">The sequence shown here is derived from an EMBL/GenBank/DDBJ whole genome shotgun (WGS) entry which is preliminary data.</text>
</comment>
<reference evidence="1 2" key="1">
    <citation type="submission" date="2014-12" db="EMBL/GenBank/DDBJ databases">
        <title>Draft genome sequence of Paenibacillus kamchatkensis strain B-2647.</title>
        <authorList>
            <person name="Karlyshev A.V."/>
            <person name="Kudryashova E.B."/>
        </authorList>
    </citation>
    <scope>NUCLEOTIDE SEQUENCE [LARGE SCALE GENOMIC DNA]</scope>
    <source>
        <strain evidence="1 2">VKM B-2647</strain>
    </source>
</reference>
<dbReference type="RefSeq" id="WP_041052063.1">
    <property type="nucleotide sequence ID" value="NZ_JXAK01000081.1"/>
</dbReference>
<keyword evidence="2" id="KW-1185">Reference proteome</keyword>
<protein>
    <submittedName>
        <fullName evidence="1">Uncharacterized protein</fullName>
    </submittedName>
</protein>
<organism evidence="1 2">
    <name type="scientific">Gordoniibacillus kamchatkensis</name>
    <dbReference type="NCBI Taxonomy" id="1590651"/>
    <lineage>
        <taxon>Bacteria</taxon>
        <taxon>Bacillati</taxon>
        <taxon>Bacillota</taxon>
        <taxon>Bacilli</taxon>
        <taxon>Bacillales</taxon>
        <taxon>Paenibacillaceae</taxon>
        <taxon>Gordoniibacillus</taxon>
    </lineage>
</organism>
<accession>A0ABR5ABF3</accession>
<name>A0ABR5ABF3_9BACL</name>
<proteinExistence type="predicted"/>
<dbReference type="EMBL" id="JXAK01000081">
    <property type="protein sequence ID" value="KIL38028.1"/>
    <property type="molecule type" value="Genomic_DNA"/>
</dbReference>
<sequence>MDGWFFAYNTHEWDTCRTNGYKFLLEAKQRLGHGAPKALHEAIESFGVVREKFNKVYQLFPWEQPRGLIEDTERRLEAAKLLEEAKPYDASAIDAFRRVAAELDE</sequence>
<gene>
    <name evidence="1" type="ORF">SD70_29115</name>
</gene>
<evidence type="ECO:0000313" key="1">
    <source>
        <dbReference type="EMBL" id="KIL38028.1"/>
    </source>
</evidence>
<dbReference type="Proteomes" id="UP000031967">
    <property type="component" value="Unassembled WGS sequence"/>
</dbReference>